<keyword evidence="5" id="KW-1053">Target membrane</keyword>
<dbReference type="PANTHER" id="PTHR24117">
    <property type="entry name" value="AGAP007537-PB"/>
    <property type="match status" value="1"/>
</dbReference>
<gene>
    <name evidence="10" type="ORF">B4U79_16068</name>
</gene>
<dbReference type="SMART" id="SM00248">
    <property type="entry name" value="ANK"/>
    <property type="match status" value="3"/>
</dbReference>
<feature type="region of interest" description="Disordered" evidence="8">
    <location>
        <begin position="472"/>
        <end position="503"/>
    </location>
</feature>
<evidence type="ECO:0000256" key="1">
    <source>
        <dbReference type="ARBA" id="ARBA00004175"/>
    </source>
</evidence>
<feature type="region of interest" description="Disordered" evidence="8">
    <location>
        <begin position="379"/>
        <end position="438"/>
    </location>
</feature>
<dbReference type="Gene3D" id="3.10.260.40">
    <property type="entry name" value="BCL-6 corepressor, PCGF1 binding domain"/>
    <property type="match status" value="1"/>
</dbReference>
<feature type="repeat" description="ANK" evidence="7">
    <location>
        <begin position="900"/>
        <end position="932"/>
    </location>
</feature>
<keyword evidence="5" id="KW-0472">Membrane</keyword>
<dbReference type="EMBL" id="NCKU01000170">
    <property type="protein sequence ID" value="RWS16760.1"/>
    <property type="molecule type" value="Genomic_DNA"/>
</dbReference>
<comment type="caution">
    <text evidence="10">The sequence shown here is derived from an EMBL/GenBank/DDBJ whole genome shotgun (WGS) entry which is preliminary data.</text>
</comment>
<feature type="compositionally biased region" description="Basic and acidic residues" evidence="8">
    <location>
        <begin position="685"/>
        <end position="697"/>
    </location>
</feature>
<feature type="region of interest" description="Disordered" evidence="8">
    <location>
        <begin position="283"/>
        <end position="307"/>
    </location>
</feature>
<keyword evidence="3" id="KW-1052">Target cell membrane</keyword>
<feature type="compositionally biased region" description="Basic and acidic residues" evidence="8">
    <location>
        <begin position="662"/>
        <end position="673"/>
    </location>
</feature>
<dbReference type="InterPro" id="IPR036770">
    <property type="entry name" value="Ankyrin_rpt-contain_sf"/>
</dbReference>
<dbReference type="SUPFAM" id="SSF48403">
    <property type="entry name" value="Ankyrin repeat"/>
    <property type="match status" value="1"/>
</dbReference>
<feature type="compositionally biased region" description="Polar residues" evidence="8">
    <location>
        <begin position="381"/>
        <end position="400"/>
    </location>
</feature>
<feature type="compositionally biased region" description="Polar residues" evidence="8">
    <location>
        <begin position="421"/>
        <end position="438"/>
    </location>
</feature>
<keyword evidence="4" id="KW-0528">Neurotoxin</keyword>
<dbReference type="InterPro" id="IPR038227">
    <property type="entry name" value="PUFD_som_sf"/>
</dbReference>
<dbReference type="Pfam" id="PF16553">
    <property type="entry name" value="PUFD"/>
    <property type="match status" value="1"/>
</dbReference>
<feature type="region of interest" description="Disordered" evidence="8">
    <location>
        <begin position="662"/>
        <end position="854"/>
    </location>
</feature>
<dbReference type="STRING" id="1965070.A0A3S3SNQ4"/>
<proteinExistence type="inferred from homology"/>
<dbReference type="Proteomes" id="UP000285301">
    <property type="component" value="Unassembled WGS sequence"/>
</dbReference>
<keyword evidence="4" id="KW-0638">Presynaptic neurotoxin</keyword>
<organism evidence="10 11">
    <name type="scientific">Dinothrombium tinctorium</name>
    <dbReference type="NCBI Taxonomy" id="1965070"/>
    <lineage>
        <taxon>Eukaryota</taxon>
        <taxon>Metazoa</taxon>
        <taxon>Ecdysozoa</taxon>
        <taxon>Arthropoda</taxon>
        <taxon>Chelicerata</taxon>
        <taxon>Arachnida</taxon>
        <taxon>Acari</taxon>
        <taxon>Acariformes</taxon>
        <taxon>Trombidiformes</taxon>
        <taxon>Prostigmata</taxon>
        <taxon>Anystina</taxon>
        <taxon>Parasitengona</taxon>
        <taxon>Trombidioidea</taxon>
        <taxon>Trombidiidae</taxon>
        <taxon>Dinothrombium</taxon>
    </lineage>
</organism>
<evidence type="ECO:0000313" key="10">
    <source>
        <dbReference type="EMBL" id="RWS16760.1"/>
    </source>
</evidence>
<protein>
    <recommendedName>
        <fullName evidence="9">BCL-6 corepressor PCGF1 binding domain-containing protein</fullName>
    </recommendedName>
</protein>
<feature type="compositionally biased region" description="Basic and acidic residues" evidence="8">
    <location>
        <begin position="829"/>
        <end position="838"/>
    </location>
</feature>
<dbReference type="GO" id="GO:0003714">
    <property type="term" value="F:transcription corepressor activity"/>
    <property type="evidence" value="ECO:0007669"/>
    <property type="project" value="TreeGrafter"/>
</dbReference>
<feature type="compositionally biased region" description="Basic and acidic residues" evidence="8">
    <location>
        <begin position="728"/>
        <end position="745"/>
    </location>
</feature>
<dbReference type="Pfam" id="PF13857">
    <property type="entry name" value="Ank_5"/>
    <property type="match status" value="1"/>
</dbReference>
<dbReference type="Pfam" id="PF12796">
    <property type="entry name" value="Ank_2"/>
    <property type="match status" value="1"/>
</dbReference>
<accession>A0A3S3SNQ4</accession>
<feature type="compositionally biased region" description="Basic residues" evidence="8">
    <location>
        <begin position="752"/>
        <end position="765"/>
    </location>
</feature>
<keyword evidence="11" id="KW-1185">Reference proteome</keyword>
<evidence type="ECO:0000256" key="2">
    <source>
        <dbReference type="ARBA" id="ARBA00022483"/>
    </source>
</evidence>
<dbReference type="GO" id="GO:0044218">
    <property type="term" value="C:other organism cell membrane"/>
    <property type="evidence" value="ECO:0007669"/>
    <property type="project" value="UniProtKB-KW"/>
</dbReference>
<evidence type="ECO:0000256" key="5">
    <source>
        <dbReference type="ARBA" id="ARBA00023298"/>
    </source>
</evidence>
<evidence type="ECO:0000259" key="9">
    <source>
        <dbReference type="Pfam" id="PF16553"/>
    </source>
</evidence>
<dbReference type="GO" id="GO:0005634">
    <property type="term" value="C:nucleus"/>
    <property type="evidence" value="ECO:0007669"/>
    <property type="project" value="TreeGrafter"/>
</dbReference>
<dbReference type="PANTHER" id="PTHR24117:SF9">
    <property type="entry name" value="BCL-6 COREPRESSOR PCGF1 BINDING DOMAIN-CONTAINING PROTEIN"/>
    <property type="match status" value="1"/>
</dbReference>
<dbReference type="Gene3D" id="1.25.40.20">
    <property type="entry name" value="Ankyrin repeat-containing domain"/>
    <property type="match status" value="1"/>
</dbReference>
<dbReference type="GO" id="GO:0000122">
    <property type="term" value="P:negative regulation of transcription by RNA polymerase II"/>
    <property type="evidence" value="ECO:0007669"/>
    <property type="project" value="TreeGrafter"/>
</dbReference>
<comment type="similarity">
    <text evidence="6">Belongs to the BCOR family.</text>
</comment>
<keyword evidence="4" id="KW-0800">Toxin</keyword>
<dbReference type="AlphaFoldDB" id="A0A3S3SNQ4"/>
<dbReference type="InterPro" id="IPR032365">
    <property type="entry name" value="PUFD"/>
</dbReference>
<evidence type="ECO:0000256" key="6">
    <source>
        <dbReference type="ARBA" id="ARBA00034703"/>
    </source>
</evidence>
<feature type="compositionally biased region" description="Basic and acidic residues" evidence="8">
    <location>
        <begin position="492"/>
        <end position="503"/>
    </location>
</feature>
<evidence type="ECO:0000256" key="3">
    <source>
        <dbReference type="ARBA" id="ARBA00022537"/>
    </source>
</evidence>
<keyword evidence="7" id="KW-0040">ANK repeat</keyword>
<evidence type="ECO:0000313" key="11">
    <source>
        <dbReference type="Proteomes" id="UP000285301"/>
    </source>
</evidence>
<dbReference type="PROSITE" id="PS50088">
    <property type="entry name" value="ANK_REPEAT"/>
    <property type="match status" value="2"/>
</dbReference>
<dbReference type="GO" id="GO:0006887">
    <property type="term" value="P:exocytosis"/>
    <property type="evidence" value="ECO:0007669"/>
    <property type="project" value="UniProtKB-KW"/>
</dbReference>
<feature type="repeat" description="ANK" evidence="7">
    <location>
        <begin position="933"/>
        <end position="965"/>
    </location>
</feature>
<keyword evidence="2" id="KW-0268">Exocytosis</keyword>
<comment type="subcellular location">
    <subcellularLocation>
        <location evidence="1">Target cell membrane</location>
    </subcellularLocation>
</comment>
<feature type="compositionally biased region" description="Basic and acidic residues" evidence="8">
    <location>
        <begin position="284"/>
        <end position="298"/>
    </location>
</feature>
<evidence type="ECO:0000256" key="8">
    <source>
        <dbReference type="SAM" id="MobiDB-lite"/>
    </source>
</evidence>
<dbReference type="GO" id="GO:0044231">
    <property type="term" value="C:host cell presynaptic membrane"/>
    <property type="evidence" value="ECO:0007669"/>
    <property type="project" value="UniProtKB-KW"/>
</dbReference>
<dbReference type="InterPro" id="IPR002110">
    <property type="entry name" value="Ankyrin_rpt"/>
</dbReference>
<reference evidence="10 11" key="1">
    <citation type="journal article" date="2018" name="Gigascience">
        <title>Genomes of trombidid mites reveal novel predicted allergens and laterally-transferred genes associated with secondary metabolism.</title>
        <authorList>
            <person name="Dong X."/>
            <person name="Chaisiri K."/>
            <person name="Xia D."/>
            <person name="Armstrong S.D."/>
            <person name="Fang Y."/>
            <person name="Donnelly M.J."/>
            <person name="Kadowaki T."/>
            <person name="McGarry J.W."/>
            <person name="Darby A.C."/>
            <person name="Makepeace B.L."/>
        </authorList>
    </citation>
    <scope>NUCLEOTIDE SEQUENCE [LARGE SCALE GENOMIC DNA]</scope>
    <source>
        <strain evidence="10">UoL-WK</strain>
    </source>
</reference>
<evidence type="ECO:0000256" key="7">
    <source>
        <dbReference type="PROSITE-ProRule" id="PRU00023"/>
    </source>
</evidence>
<sequence length="1162" mass="125554">MTATSTYCNNGTTVAPNPHLGLMPSLLTQQNRDSCLDVTPPSVASFMDAGTLPFHMRLNSNLGASLSSAGQRSALFNGALGPHLTGTFGSAIPHFALYSELLNDMNRRPESDKDGFSLRAPGEPTTRFSDHLQRLREQHVQQNKCAGPCCVPHVSGQLSETGCSCCNKGLACLPPKMQQSLLQTSSAEPVSRGNSGTPTTSACKDLCSHEMHRGNNGNLCNSGDCNLGNFHANKDTLITSNITHPPTENQMKISNNVPHLWNPTLSLPQPLHTSHPQLTNSLEESAKNAKSATKEELRSGSQGSSDGFSVKVESAASAAANAISKGSRASNVETNYTQSSCEVITIVEETKLKSEPHSSPTTPSLIATASIPASNSNSISFATSGNSQNANESSSISKPSQEQRVKSPEGKLQTHGLETNGIKQDPSTTSTPSTCHGNSGISSDASAFFPTSGTDASPCKAANARSNTISEISKAGDGEPESSRQVQSPKASSKERSEKPSITKQLKEYKILPKSQKLATSAAICKKPKETKTIEIQCDGPDWTPIVLPVQFKNRLLKSDVAEGKSRKRSMLDCLANSEGYVADKVKKKRQEADLIASHPSQLDREERALQVRAKPVRRAAASAYSTKLLEARGVQLALAAQWGTMGTIGMEEMLCWSSHNVHDDNPRPEPQSRSETTCVSHKAKTSERSEKSEKTKNHTHLALVSSSTSSSKRKSKKPSDKVSLSAQKKEKNESRSRDRLRPKDAQVVGKEKKKTGTKAKRKLRERLLEKMHEDDEKEEQQRKSDADESEQPTRSIGSSSNGSGRKHNTVDEVDDDASIHNDTVSEWTQKKVSDCEKNAAATHGSASGGQPSEMKRIMVNKALGETVLHRAARQGYKVRDVVMYCLATNTCDINARDNAGYTPLHECCSRGHLAIAKALLAHGGDVNASAAGGIRPLHDAVEGDHLELVRLLLSYGADPTISTYSGLTPLKLARSKAMVQFLKGAFIALAALIRSPLSLGFLFDLTAELPSDSEQAVLPWKFKDSLSVFDSSVGFDVFDGLPSDCEEEESDEFLFEVSDSPHLPCFRLSLPGSRTKAYCNSVRLSDVLRHTALSREEFSSRHQHISVLTLSRHEFESSASCSHLMGAVVGADEAGDGQSVELLVLDDMVRELLGVETIRLR</sequence>
<feature type="domain" description="BCL-6 corepressor PCGF1 binding" evidence="9">
    <location>
        <begin position="1051"/>
        <end position="1156"/>
    </location>
</feature>
<evidence type="ECO:0000256" key="4">
    <source>
        <dbReference type="ARBA" id="ARBA00023028"/>
    </source>
</evidence>
<dbReference type="PRINTS" id="PR01415">
    <property type="entry name" value="ANKYRIN"/>
</dbReference>
<dbReference type="PROSITE" id="PS50297">
    <property type="entry name" value="ANK_REP_REGION"/>
    <property type="match status" value="2"/>
</dbReference>
<name>A0A3S3SNQ4_9ACAR</name>
<dbReference type="OrthoDB" id="3666223at2759"/>
<feature type="compositionally biased region" description="Basic and acidic residues" evidence="8">
    <location>
        <begin position="766"/>
        <end position="787"/>
    </location>
</feature>
<dbReference type="InterPro" id="IPR047144">
    <property type="entry name" value="BCOR-like"/>
</dbReference>